<keyword evidence="2" id="KW-0808">Transferase</keyword>
<dbReference type="SMART" id="SM00220">
    <property type="entry name" value="S_TKc"/>
    <property type="match status" value="1"/>
</dbReference>
<dbReference type="Pfam" id="PF00069">
    <property type="entry name" value="Pkinase"/>
    <property type="match status" value="1"/>
</dbReference>
<sequence>MSMSTLSVDLVAGETLGEYRVEQLLGRGNLNAVYQARHQGSSREVMLTVFLLPSSFSPQARARFIARFTIVASNLLKLRHPYIQIVEDFGEHCGLPYMVSPLVSGSTLARILSAPKRLTPLQISRILRKMGEALDYTHSRGVAHGALRPLNIWLDEQKLQIVGYGLGPMLALQGLVGSDHPYAHLLSMTGSFLGAPEYIAPEVVLGCAINPRADVYGLGAMAFEMLCGQPPFTNKDPFVLARMHAEEPIPSMACLGAEVPEALELTVQKALARKPEDRFQTAGEFAASFTRVVKMLEAPEHKLEIDKQMVAGFSGSLITGPLTSGSLSWGGVPPRPVSGYLSTTSHKLQAMPHKVHFVPPTVTTSFERLGSLQGLKESELPTIAKTQPLNSGGGIEQHTSGEYEHVQNGFATVPMTPLNCPQSAVETPEKAISENKIKPLPGSMKVEEWMKSLKKQTRQVPGRALDMSVDMWTSQDRNSRKRMLIVLAAALLVLVIGGVSLAFASHATVQRASGPRQTIGKPISTPPPVTTTPEPAKKEPEPTSTPAPQKIVIGNTNQGYGTALDFNNPADGKKSLLIRMNDGNFVAYESSCTTDGGQLTYDAVNNKLICGADGSIFDPANGGNVVSGPATTPRKQIPLIVNTDGTVTVDQ</sequence>
<evidence type="ECO:0000256" key="6">
    <source>
        <dbReference type="ARBA" id="ARBA00022777"/>
    </source>
</evidence>
<dbReference type="EC" id="2.7.11.1" evidence="1"/>
<keyword evidence="6" id="KW-0418">Kinase</keyword>
<keyword evidence="4" id="KW-0479">Metal-binding</keyword>
<evidence type="ECO:0000259" key="12">
    <source>
        <dbReference type="PROSITE" id="PS50011"/>
    </source>
</evidence>
<comment type="caution">
    <text evidence="14">The sequence shown here is derived from an EMBL/GenBank/DDBJ whole genome shotgun (WGS) entry which is preliminary data.</text>
</comment>
<dbReference type="InterPro" id="IPR017941">
    <property type="entry name" value="Rieske_2Fe-2S"/>
</dbReference>
<proteinExistence type="predicted"/>
<protein>
    <recommendedName>
        <fullName evidence="1">non-specific serine/threonine protein kinase</fullName>
        <ecNumber evidence="1">2.7.11.1</ecNumber>
    </recommendedName>
</protein>
<evidence type="ECO:0000259" key="13">
    <source>
        <dbReference type="PROSITE" id="PS51296"/>
    </source>
</evidence>
<dbReference type="InterPro" id="IPR000719">
    <property type="entry name" value="Prot_kinase_dom"/>
</dbReference>
<evidence type="ECO:0000256" key="2">
    <source>
        <dbReference type="ARBA" id="ARBA00022679"/>
    </source>
</evidence>
<evidence type="ECO:0000256" key="7">
    <source>
        <dbReference type="ARBA" id="ARBA00022840"/>
    </source>
</evidence>
<accession>A0A8J3I3W9</accession>
<dbReference type="EMBL" id="BNJF01000002">
    <property type="protein sequence ID" value="GHO46395.1"/>
    <property type="molecule type" value="Genomic_DNA"/>
</dbReference>
<dbReference type="InterPro" id="IPR036922">
    <property type="entry name" value="Rieske_2Fe-2S_sf"/>
</dbReference>
<evidence type="ECO:0000256" key="8">
    <source>
        <dbReference type="ARBA" id="ARBA00023004"/>
    </source>
</evidence>
<evidence type="ECO:0000256" key="1">
    <source>
        <dbReference type="ARBA" id="ARBA00012513"/>
    </source>
</evidence>
<gene>
    <name evidence="14" type="ORF">KSX_45580</name>
</gene>
<reference evidence="14" key="1">
    <citation type="submission" date="2020-10" db="EMBL/GenBank/DDBJ databases">
        <title>Taxonomic study of unclassified bacteria belonging to the class Ktedonobacteria.</title>
        <authorList>
            <person name="Yabe S."/>
            <person name="Wang C.M."/>
            <person name="Zheng Y."/>
            <person name="Sakai Y."/>
            <person name="Cavaletti L."/>
            <person name="Monciardini P."/>
            <person name="Donadio S."/>
        </authorList>
    </citation>
    <scope>NUCLEOTIDE SEQUENCE</scope>
    <source>
        <strain evidence="14">SOSP1-1</strain>
    </source>
</reference>
<feature type="domain" description="Rieske" evidence="13">
    <location>
        <begin position="572"/>
        <end position="648"/>
    </location>
</feature>
<dbReference type="Pfam" id="PF00355">
    <property type="entry name" value="Rieske"/>
    <property type="match status" value="1"/>
</dbReference>
<dbReference type="PANTHER" id="PTHR43289:SF6">
    <property type="entry name" value="SERINE_THREONINE-PROTEIN KINASE NEKL-3"/>
    <property type="match status" value="1"/>
</dbReference>
<evidence type="ECO:0000313" key="15">
    <source>
        <dbReference type="Proteomes" id="UP000612362"/>
    </source>
</evidence>
<dbReference type="AlphaFoldDB" id="A0A8J3I3W9"/>
<dbReference type="Gene3D" id="2.102.10.10">
    <property type="entry name" value="Rieske [2Fe-2S] iron-sulphur domain"/>
    <property type="match status" value="1"/>
</dbReference>
<dbReference type="GO" id="GO:0004674">
    <property type="term" value="F:protein serine/threonine kinase activity"/>
    <property type="evidence" value="ECO:0007669"/>
    <property type="project" value="UniProtKB-EC"/>
</dbReference>
<evidence type="ECO:0000313" key="14">
    <source>
        <dbReference type="EMBL" id="GHO46395.1"/>
    </source>
</evidence>
<dbReference type="PANTHER" id="PTHR43289">
    <property type="entry name" value="MITOGEN-ACTIVATED PROTEIN KINASE KINASE KINASE 20-RELATED"/>
    <property type="match status" value="1"/>
</dbReference>
<evidence type="ECO:0000256" key="11">
    <source>
        <dbReference type="SAM" id="Phobius"/>
    </source>
</evidence>
<dbReference type="PROSITE" id="PS50011">
    <property type="entry name" value="PROTEIN_KINASE_DOM"/>
    <property type="match status" value="1"/>
</dbReference>
<keyword evidence="11" id="KW-1133">Transmembrane helix</keyword>
<name>A0A8J3I3W9_9CHLR</name>
<dbReference type="GO" id="GO:0005524">
    <property type="term" value="F:ATP binding"/>
    <property type="evidence" value="ECO:0007669"/>
    <property type="project" value="UniProtKB-KW"/>
</dbReference>
<dbReference type="Gene3D" id="1.10.510.10">
    <property type="entry name" value="Transferase(Phosphotransferase) domain 1"/>
    <property type="match status" value="1"/>
</dbReference>
<evidence type="ECO:0000256" key="3">
    <source>
        <dbReference type="ARBA" id="ARBA00022714"/>
    </source>
</evidence>
<keyword evidence="15" id="KW-1185">Reference proteome</keyword>
<keyword evidence="9" id="KW-0411">Iron-sulfur</keyword>
<keyword evidence="11" id="KW-0472">Membrane</keyword>
<dbReference type="Gene3D" id="3.30.200.20">
    <property type="entry name" value="Phosphorylase Kinase, domain 1"/>
    <property type="match status" value="1"/>
</dbReference>
<keyword evidence="11" id="KW-0812">Transmembrane</keyword>
<keyword evidence="7" id="KW-0067">ATP-binding</keyword>
<evidence type="ECO:0000256" key="9">
    <source>
        <dbReference type="ARBA" id="ARBA00023014"/>
    </source>
</evidence>
<evidence type="ECO:0000256" key="4">
    <source>
        <dbReference type="ARBA" id="ARBA00022723"/>
    </source>
</evidence>
<dbReference type="PROSITE" id="PS51296">
    <property type="entry name" value="RIESKE"/>
    <property type="match status" value="1"/>
</dbReference>
<feature type="transmembrane region" description="Helical" evidence="11">
    <location>
        <begin position="484"/>
        <end position="504"/>
    </location>
</feature>
<dbReference type="GO" id="GO:0046872">
    <property type="term" value="F:metal ion binding"/>
    <property type="evidence" value="ECO:0007669"/>
    <property type="project" value="UniProtKB-KW"/>
</dbReference>
<evidence type="ECO:0000256" key="5">
    <source>
        <dbReference type="ARBA" id="ARBA00022741"/>
    </source>
</evidence>
<dbReference type="GO" id="GO:0051537">
    <property type="term" value="F:2 iron, 2 sulfur cluster binding"/>
    <property type="evidence" value="ECO:0007669"/>
    <property type="project" value="UniProtKB-KW"/>
</dbReference>
<dbReference type="RefSeq" id="WP_220195775.1">
    <property type="nucleotide sequence ID" value="NZ_BNJF01000002.1"/>
</dbReference>
<feature type="domain" description="Protein kinase" evidence="12">
    <location>
        <begin position="19"/>
        <end position="290"/>
    </location>
</feature>
<dbReference type="SUPFAM" id="SSF56112">
    <property type="entry name" value="Protein kinase-like (PK-like)"/>
    <property type="match status" value="1"/>
</dbReference>
<dbReference type="Proteomes" id="UP000612362">
    <property type="component" value="Unassembled WGS sequence"/>
</dbReference>
<keyword evidence="8" id="KW-0408">Iron</keyword>
<feature type="region of interest" description="Disordered" evidence="10">
    <location>
        <begin position="510"/>
        <end position="549"/>
    </location>
</feature>
<keyword evidence="3" id="KW-0001">2Fe-2S</keyword>
<dbReference type="InterPro" id="IPR011009">
    <property type="entry name" value="Kinase-like_dom_sf"/>
</dbReference>
<evidence type="ECO:0000256" key="10">
    <source>
        <dbReference type="SAM" id="MobiDB-lite"/>
    </source>
</evidence>
<keyword evidence="5" id="KW-0547">Nucleotide-binding</keyword>
<dbReference type="CDD" id="cd14014">
    <property type="entry name" value="STKc_PknB_like"/>
    <property type="match status" value="1"/>
</dbReference>
<organism evidence="14 15">
    <name type="scientific">Ktedonospora formicarum</name>
    <dbReference type="NCBI Taxonomy" id="2778364"/>
    <lineage>
        <taxon>Bacteria</taxon>
        <taxon>Bacillati</taxon>
        <taxon>Chloroflexota</taxon>
        <taxon>Ktedonobacteria</taxon>
        <taxon>Ktedonobacterales</taxon>
        <taxon>Ktedonobacteraceae</taxon>
        <taxon>Ktedonospora</taxon>
    </lineage>
</organism>
<dbReference type="SUPFAM" id="SSF50022">
    <property type="entry name" value="ISP domain"/>
    <property type="match status" value="1"/>
</dbReference>
<dbReference type="GO" id="GO:0004497">
    <property type="term" value="F:monooxygenase activity"/>
    <property type="evidence" value="ECO:0007669"/>
    <property type="project" value="UniProtKB-ARBA"/>
</dbReference>
<dbReference type="GO" id="GO:0016705">
    <property type="term" value="F:oxidoreductase activity, acting on paired donors, with incorporation or reduction of molecular oxygen"/>
    <property type="evidence" value="ECO:0007669"/>
    <property type="project" value="UniProtKB-ARBA"/>
</dbReference>